<accession>A0A2N3PNL7</accession>
<feature type="region of interest" description="Disordered" evidence="1">
    <location>
        <begin position="746"/>
        <end position="799"/>
    </location>
</feature>
<gene>
    <name evidence="3" type="ORF">CWS72_24085</name>
</gene>
<comment type="caution">
    <text evidence="3">The sequence shown here is derived from an EMBL/GenBank/DDBJ whole genome shotgun (WGS) entry which is preliminary data.</text>
</comment>
<protein>
    <recommendedName>
        <fullName evidence="5">DotA/TraY family protein</fullName>
    </recommendedName>
</protein>
<name>A0A2N3PNL7_9PROT</name>
<feature type="transmembrane region" description="Helical" evidence="2">
    <location>
        <begin position="560"/>
        <end position="583"/>
    </location>
</feature>
<feature type="transmembrane region" description="Helical" evidence="2">
    <location>
        <begin position="652"/>
        <end position="671"/>
    </location>
</feature>
<feature type="transmembrane region" description="Helical" evidence="2">
    <location>
        <begin position="535"/>
        <end position="554"/>
    </location>
</feature>
<proteinExistence type="predicted"/>
<dbReference type="EMBL" id="PIUM01000040">
    <property type="protein sequence ID" value="PKU21987.1"/>
    <property type="molecule type" value="Genomic_DNA"/>
</dbReference>
<feature type="transmembrane region" description="Helical" evidence="2">
    <location>
        <begin position="604"/>
        <end position="632"/>
    </location>
</feature>
<evidence type="ECO:0000256" key="1">
    <source>
        <dbReference type="SAM" id="MobiDB-lite"/>
    </source>
</evidence>
<keyword evidence="2" id="KW-1133">Transmembrane helix</keyword>
<dbReference type="AlphaFoldDB" id="A0A2N3PNL7"/>
<evidence type="ECO:0008006" key="5">
    <source>
        <dbReference type="Google" id="ProtNLM"/>
    </source>
</evidence>
<dbReference type="OrthoDB" id="5457650at2"/>
<organism evidence="3 4">
    <name type="scientific">Telmatospirillum siberiense</name>
    <dbReference type="NCBI Taxonomy" id="382514"/>
    <lineage>
        <taxon>Bacteria</taxon>
        <taxon>Pseudomonadati</taxon>
        <taxon>Pseudomonadota</taxon>
        <taxon>Alphaproteobacteria</taxon>
        <taxon>Rhodospirillales</taxon>
        <taxon>Rhodospirillaceae</taxon>
        <taxon>Telmatospirillum</taxon>
    </lineage>
</organism>
<sequence length="799" mass="83198">MPQNKSFAIALPIVALAIIVLAPGLALADTSSSTMLQDIETAATSTPLKTWLEMIYGQLAGGTATTALGTAMGYFNAGVMGIASLYVFYNMTASVAQSAHEGEILGKRWSTLWAPIRLLSGSVGLMPVGGGFTIVQSLMLHAALIGSGFGDVLWSKSVDVMINDEIPLATPQLDAPYSLAKGLLDSYICVYTLNYIAQYEQTGVTLPYESSSSQSGTITNSMNKSWFSGSMTPVQVITWQPSSSSGFDNSTCGSVSTAWAVSYTADGTSDVTSGILAAHATALNTLMTSMNSLAQQIVVASYPATSSTQSLPDPKSSTVKNAVQAYADKVNTSVQSAVSSASGQTTARQTLLEAAIQRGGWVEAGAWYMFMVRLNEQLLKATSFLPKTSAPTYVGAEGWLTSGTVKSIQTAADNWWAMASLRGASDVYHNPLKTTSSGGGLTGVTAGSRIRSNIDDVIGETTSGGMDGLLKYFDPSGDDNARKDPIQFLIGLGETLKDVGLGMIAAKAGALAGGMAFGPEALAAVTMFDSAFGPLLNGIAMLLLASGATLSYVFPMQPYIIFTIAAFGYLVLVAEAILAAPLWAFAHLRMEGEGLAGEHGGKGYLLMLSLLFRPALMILGMLLGMAMITVGAQIVHDTFTAAMRGAFGGGHAVIGILAMVIMMVVLVVVLAERCFQLIHIIPDRVLAIVSGGNGLGDEHHSERVRAIASGGANQAMQTVTGGMQRVSLMDLGKAKQVQELSRQFLQKNPTHLPTGAGGIRGMTDGSLAETSSEAGADATQSSEGNSVNPQTQPPASGKA</sequence>
<keyword evidence="2" id="KW-0812">Transmembrane</keyword>
<evidence type="ECO:0000256" key="2">
    <source>
        <dbReference type="SAM" id="Phobius"/>
    </source>
</evidence>
<keyword evidence="2" id="KW-0472">Membrane</keyword>
<feature type="compositionally biased region" description="Polar residues" evidence="1">
    <location>
        <begin position="768"/>
        <end position="799"/>
    </location>
</feature>
<keyword evidence="4" id="KW-1185">Reference proteome</keyword>
<evidence type="ECO:0000313" key="3">
    <source>
        <dbReference type="EMBL" id="PKU21987.1"/>
    </source>
</evidence>
<evidence type="ECO:0000313" key="4">
    <source>
        <dbReference type="Proteomes" id="UP000233293"/>
    </source>
</evidence>
<dbReference type="RefSeq" id="WP_101253209.1">
    <property type="nucleotide sequence ID" value="NZ_PIUM01000040.1"/>
</dbReference>
<dbReference type="NCBIfam" id="TIGR04346">
    <property type="entry name" value="DotA_TraY"/>
    <property type="match status" value="1"/>
</dbReference>
<reference evidence="4" key="1">
    <citation type="submission" date="2017-12" db="EMBL/GenBank/DDBJ databases">
        <title>Draft genome sequence of Telmatospirillum siberiense 26-4b1T, an acidotolerant peatland alphaproteobacterium potentially involved in sulfur cycling.</title>
        <authorList>
            <person name="Hausmann B."/>
            <person name="Pjevac P."/>
            <person name="Schreck K."/>
            <person name="Herbold C.W."/>
            <person name="Daims H."/>
            <person name="Wagner M."/>
            <person name="Pester M."/>
            <person name="Loy A."/>
        </authorList>
    </citation>
    <scope>NUCLEOTIDE SEQUENCE [LARGE SCALE GENOMIC DNA]</scope>
    <source>
        <strain evidence="4">26-4b1</strain>
    </source>
</reference>
<dbReference type="InterPro" id="IPR027628">
    <property type="entry name" value="DotA_TraY"/>
</dbReference>
<dbReference type="Proteomes" id="UP000233293">
    <property type="component" value="Unassembled WGS sequence"/>
</dbReference>